<accession>A0A1M5RLQ0</accession>
<evidence type="ECO:0000313" key="2">
    <source>
        <dbReference type="Proteomes" id="UP000183967"/>
    </source>
</evidence>
<sequence length="69" mass="7892">MIILKRINGKEFVLNSDLIEFVEATPDTIVTLTDGKKIVVKETVEEVINKVINYKREIYKSLLNIGNEV</sequence>
<keyword evidence="1" id="KW-0969">Cilium</keyword>
<dbReference type="PANTHER" id="PTHR39185:SF1">
    <property type="entry name" value="SWARMING MOTILITY PROTEIN SWRD"/>
    <property type="match status" value="1"/>
</dbReference>
<organism evidence="1 2">
    <name type="scientific">Caloranaerobacter azorensis DSM 13643</name>
    <dbReference type="NCBI Taxonomy" id="1121264"/>
    <lineage>
        <taxon>Bacteria</taxon>
        <taxon>Bacillati</taxon>
        <taxon>Bacillota</taxon>
        <taxon>Tissierellia</taxon>
        <taxon>Tissierellales</taxon>
        <taxon>Thermohalobacteraceae</taxon>
        <taxon>Caloranaerobacter</taxon>
    </lineage>
</organism>
<name>A0A1M5RLQ0_9FIRM</name>
<dbReference type="InterPro" id="IPR009384">
    <property type="entry name" value="SwrD-like"/>
</dbReference>
<gene>
    <name evidence="1" type="ORF">SAMN02745135_00263</name>
</gene>
<dbReference type="AlphaFoldDB" id="A0A1M5RLQ0"/>
<dbReference type="Pfam" id="PF06289">
    <property type="entry name" value="FlbD"/>
    <property type="match status" value="1"/>
</dbReference>
<dbReference type="OrthoDB" id="9799862at2"/>
<dbReference type="EMBL" id="FQXO01000007">
    <property type="protein sequence ID" value="SHH27267.1"/>
    <property type="molecule type" value="Genomic_DNA"/>
</dbReference>
<keyword evidence="1" id="KW-0966">Cell projection</keyword>
<proteinExistence type="predicted"/>
<keyword evidence="1" id="KW-0282">Flagellum</keyword>
<dbReference type="PANTHER" id="PTHR39185">
    <property type="entry name" value="SWARMING MOTILITY PROTEIN SWRD"/>
    <property type="match status" value="1"/>
</dbReference>
<keyword evidence="2" id="KW-1185">Reference proteome</keyword>
<protein>
    <submittedName>
        <fullName evidence="1">Flagellar protein FlbD</fullName>
    </submittedName>
</protein>
<dbReference type="Proteomes" id="UP000183967">
    <property type="component" value="Unassembled WGS sequence"/>
</dbReference>
<evidence type="ECO:0000313" key="1">
    <source>
        <dbReference type="EMBL" id="SHH27267.1"/>
    </source>
</evidence>
<reference evidence="2" key="1">
    <citation type="submission" date="2016-11" db="EMBL/GenBank/DDBJ databases">
        <authorList>
            <person name="Varghese N."/>
            <person name="Submissions S."/>
        </authorList>
    </citation>
    <scope>NUCLEOTIDE SEQUENCE [LARGE SCALE GENOMIC DNA]</scope>
    <source>
        <strain evidence="2">DSM 13643</strain>
    </source>
</reference>
<dbReference type="RefSeq" id="WP_073194811.1">
    <property type="nucleotide sequence ID" value="NZ_FQXO01000007.1"/>
</dbReference>